<dbReference type="KEGG" id="scia:HUG15_03175"/>
<evidence type="ECO:0000313" key="4">
    <source>
        <dbReference type="Proteomes" id="UP000595823"/>
    </source>
</evidence>
<dbReference type="Pfam" id="PF01425">
    <property type="entry name" value="Amidase"/>
    <property type="match status" value="1"/>
</dbReference>
<keyword evidence="4" id="KW-1185">Reference proteome</keyword>
<name>A0A7T7CAA7_9BACI</name>
<evidence type="ECO:0000259" key="2">
    <source>
        <dbReference type="Pfam" id="PF01425"/>
    </source>
</evidence>
<dbReference type="InterPro" id="IPR000120">
    <property type="entry name" value="Amidase"/>
</dbReference>
<dbReference type="GO" id="GO:0003824">
    <property type="term" value="F:catalytic activity"/>
    <property type="evidence" value="ECO:0007669"/>
    <property type="project" value="InterPro"/>
</dbReference>
<feature type="domain" description="Amidase" evidence="2">
    <location>
        <begin position="9"/>
        <end position="403"/>
    </location>
</feature>
<dbReference type="PANTHER" id="PTHR11895">
    <property type="entry name" value="TRANSAMIDASE"/>
    <property type="match status" value="1"/>
</dbReference>
<protein>
    <submittedName>
        <fullName evidence="3">Amidase</fullName>
    </submittedName>
</protein>
<accession>A0A7T7CAA7</accession>
<comment type="similarity">
    <text evidence="1">Belongs to the amidase family.</text>
</comment>
<dbReference type="InterPro" id="IPR023631">
    <property type="entry name" value="Amidase_dom"/>
</dbReference>
<dbReference type="Proteomes" id="UP000595823">
    <property type="component" value="Chromosome"/>
</dbReference>
<sequence>MSRLLSNKVEKYLKRISEIDDKIKAWEEVFTEFAMIQAEHIDNKKNKGALYGLIIGVKDIFDFQGRPPCNGAVVTTHSIPKQNATIVQRLFDEGALIIGTTKLTEFCYFKPCSTRNPHNVEHTPGGSSSGSAAAIGADMADATIGSQTKGSTIRPASYCGIYGFKPSLGGISTAGSTHLTTTLDHPGIFANNTHTLNKIFNALIGYDSNDSTSCYLPDINNKSRFKIGYIDLNKYTEISSDMNNHFSFYLSQIKKSGHEIEEVELPVSLEEIEDIWQGIFYPEVHHHLGYLKESNEYDLVGEEIRGAIEKGEKASLNHYLYSLKRRNNLAYKMDKLFQSNDFILLPSARDVAPKGINSTGDPICTVLTSLLGLPVVNIPVGVNEHGLPLGLQLISRKYYDKKVISSISDLPAKMCTHTQK</sequence>
<dbReference type="RefSeq" id="WP_200126963.1">
    <property type="nucleotide sequence ID" value="NZ_CP054705.1"/>
</dbReference>
<evidence type="ECO:0000313" key="3">
    <source>
        <dbReference type="EMBL" id="QQK74702.1"/>
    </source>
</evidence>
<dbReference type="EMBL" id="CP054705">
    <property type="protein sequence ID" value="QQK74702.1"/>
    <property type="molecule type" value="Genomic_DNA"/>
</dbReference>
<organism evidence="3 4">
    <name type="scientific">Salicibibacter cibarius</name>
    <dbReference type="NCBI Taxonomy" id="2743000"/>
    <lineage>
        <taxon>Bacteria</taxon>
        <taxon>Bacillati</taxon>
        <taxon>Bacillota</taxon>
        <taxon>Bacilli</taxon>
        <taxon>Bacillales</taxon>
        <taxon>Bacillaceae</taxon>
        <taxon>Salicibibacter</taxon>
    </lineage>
</organism>
<gene>
    <name evidence="3" type="ORF">HUG15_03175</name>
</gene>
<evidence type="ECO:0000256" key="1">
    <source>
        <dbReference type="ARBA" id="ARBA00009199"/>
    </source>
</evidence>
<dbReference type="Gene3D" id="3.90.1300.10">
    <property type="entry name" value="Amidase signature (AS) domain"/>
    <property type="match status" value="1"/>
</dbReference>
<dbReference type="SUPFAM" id="SSF75304">
    <property type="entry name" value="Amidase signature (AS) enzymes"/>
    <property type="match status" value="1"/>
</dbReference>
<dbReference type="InterPro" id="IPR036928">
    <property type="entry name" value="AS_sf"/>
</dbReference>
<proteinExistence type="inferred from homology"/>
<dbReference type="PANTHER" id="PTHR11895:SF7">
    <property type="entry name" value="GLUTAMYL-TRNA(GLN) AMIDOTRANSFERASE SUBUNIT A, MITOCHONDRIAL"/>
    <property type="match status" value="1"/>
</dbReference>
<dbReference type="AlphaFoldDB" id="A0A7T7CAA7"/>
<reference evidence="3 4" key="1">
    <citation type="submission" date="2020-06" db="EMBL/GenBank/DDBJ databases">
        <title>Genomic analysis of Salicibibacter sp. NKC5-3.</title>
        <authorList>
            <person name="Oh Y.J."/>
        </authorList>
    </citation>
    <scope>NUCLEOTIDE SEQUENCE [LARGE SCALE GENOMIC DNA]</scope>
    <source>
        <strain evidence="3 4">NKC5-3</strain>
    </source>
</reference>